<comment type="caution">
    <text evidence="7">The sequence shown here is derived from an EMBL/GenBank/DDBJ whole genome shotgun (WGS) entry which is preliminary data.</text>
</comment>
<feature type="transmembrane region" description="Helical" evidence="6">
    <location>
        <begin position="51"/>
        <end position="70"/>
    </location>
</feature>
<evidence type="ECO:0000256" key="6">
    <source>
        <dbReference type="SAM" id="Phobius"/>
    </source>
</evidence>
<proteinExistence type="predicted"/>
<dbReference type="PATRIC" id="fig|1317124.6.peg.529"/>
<dbReference type="STRING" id="1317124.DW2_02664"/>
<dbReference type="eggNOG" id="COG4177">
    <property type="taxonomic scope" value="Bacteria"/>
</dbReference>
<dbReference type="AlphaFoldDB" id="A0A085TZN0"/>
<dbReference type="InterPro" id="IPR017778">
    <property type="entry name" value="ABC_transptr_urea_perm_UrtC"/>
</dbReference>
<accession>A0A085TZN0</accession>
<evidence type="ECO:0000313" key="7">
    <source>
        <dbReference type="EMBL" id="KFE36177.1"/>
    </source>
</evidence>
<dbReference type="NCBIfam" id="TIGR03408">
    <property type="entry name" value="urea_trans_UrtC"/>
    <property type="match status" value="1"/>
</dbReference>
<feature type="transmembrane region" description="Helical" evidence="6">
    <location>
        <begin position="22"/>
        <end position="39"/>
    </location>
</feature>
<dbReference type="CDD" id="cd06581">
    <property type="entry name" value="TM_PBP1_LivM_like"/>
    <property type="match status" value="1"/>
</dbReference>
<sequence length="394" mass="42733">MTVQETSTNSGAVRRFERAADWAIYALFIAIVLGLPLVVDDVFWLNRIAKYLVFGMLGIAIALSWGYAGILNLGQGLFFGLGAYMTAMSLKLMSATSLQQGSDKPVPDFMLWNAEPGAVTDLCCINKGSFLWIPFQAQWFGLAMAIVVPLIVAFILSSSIFRLRVSGVYVAIITLALVLLVRLLIIDAQPITNGFNGLTDLGWLTISGFEFDPYMVETYYVVAGSLSVVLLLGRWLVSTRAGLILQSTRDDPTRARYLGYDVAAYQIFFFTISAGIAGFAGLLYVVAAEFASPSFMDIGFSISMVVWAAVGGRNSLIGACIGAILINTVEATASETEIFKEAWKLIIGGVFIFVVLYMPNGLAGIARDLVARIQRKRVDEGTQTATAAANRRQA</sequence>
<dbReference type="EMBL" id="AQRC01000002">
    <property type="protein sequence ID" value="KFE36177.1"/>
    <property type="molecule type" value="Genomic_DNA"/>
</dbReference>
<feature type="transmembrane region" description="Helical" evidence="6">
    <location>
        <begin position="77"/>
        <end position="98"/>
    </location>
</feature>
<organism evidence="7 8">
    <name type="scientific">Thioclava atlantica</name>
    <dbReference type="NCBI Taxonomy" id="1317124"/>
    <lineage>
        <taxon>Bacteria</taxon>
        <taxon>Pseudomonadati</taxon>
        <taxon>Pseudomonadota</taxon>
        <taxon>Alphaproteobacteria</taxon>
        <taxon>Rhodobacterales</taxon>
        <taxon>Paracoccaceae</taxon>
        <taxon>Thioclava</taxon>
    </lineage>
</organism>
<comment type="subcellular location">
    <subcellularLocation>
        <location evidence="1">Cell membrane</location>
        <topology evidence="1">Multi-pass membrane protein</topology>
    </subcellularLocation>
</comment>
<keyword evidence="8" id="KW-1185">Reference proteome</keyword>
<feature type="transmembrane region" description="Helical" evidence="6">
    <location>
        <begin position="137"/>
        <end position="156"/>
    </location>
</feature>
<name>A0A085TZN0_9RHOB</name>
<dbReference type="OrthoDB" id="9034298at2"/>
<gene>
    <name evidence="7" type="ORF">DW2_02664</name>
</gene>
<evidence type="ECO:0000256" key="4">
    <source>
        <dbReference type="ARBA" id="ARBA00022989"/>
    </source>
</evidence>
<dbReference type="InterPro" id="IPR043428">
    <property type="entry name" value="LivM-like"/>
</dbReference>
<evidence type="ECO:0000313" key="8">
    <source>
        <dbReference type="Proteomes" id="UP000028607"/>
    </source>
</evidence>
<reference evidence="7 8" key="2">
    <citation type="journal article" date="2015" name="Antonie Van Leeuwenhoek">
        <title>Thioclava indica sp. nov., isolated from surface seawater of the Indian Ocean.</title>
        <authorList>
            <person name="Liu Y."/>
            <person name="Lai Q."/>
            <person name="Du J."/>
            <person name="Xu H."/>
            <person name="Jiang L."/>
            <person name="Shao Z."/>
        </authorList>
    </citation>
    <scope>NUCLEOTIDE SEQUENCE [LARGE SCALE GENOMIC DNA]</scope>
    <source>
        <strain evidence="7 8">13D2W-2</strain>
    </source>
</reference>
<dbReference type="RefSeq" id="WP_081874816.1">
    <property type="nucleotide sequence ID" value="NZ_AQRC01000002.1"/>
</dbReference>
<dbReference type="GO" id="GO:0015658">
    <property type="term" value="F:branched-chain amino acid transmembrane transporter activity"/>
    <property type="evidence" value="ECO:0007669"/>
    <property type="project" value="InterPro"/>
</dbReference>
<feature type="transmembrane region" description="Helical" evidence="6">
    <location>
        <begin position="258"/>
        <end position="284"/>
    </location>
</feature>
<feature type="transmembrane region" description="Helical" evidence="6">
    <location>
        <begin position="345"/>
        <end position="366"/>
    </location>
</feature>
<reference evidence="8" key="1">
    <citation type="submission" date="2013-04" db="EMBL/GenBank/DDBJ databases">
        <title>Thioclava sp. 13D2W-2 Genome Sequencing.</title>
        <authorList>
            <person name="Lai Q."/>
            <person name="Li G."/>
            <person name="Shao Z."/>
        </authorList>
    </citation>
    <scope>NUCLEOTIDE SEQUENCE [LARGE SCALE GENOMIC DNA]</scope>
    <source>
        <strain evidence="8">13D2W-2</strain>
    </source>
</reference>
<feature type="transmembrane region" description="Helical" evidence="6">
    <location>
        <begin position="218"/>
        <end position="237"/>
    </location>
</feature>
<dbReference type="InterPro" id="IPR001851">
    <property type="entry name" value="ABC_transp_permease"/>
</dbReference>
<dbReference type="PANTHER" id="PTHR30482:SF4">
    <property type="entry name" value="SLR1201 PROTEIN"/>
    <property type="match status" value="1"/>
</dbReference>
<evidence type="ECO:0000256" key="3">
    <source>
        <dbReference type="ARBA" id="ARBA00022692"/>
    </source>
</evidence>
<evidence type="ECO:0000256" key="5">
    <source>
        <dbReference type="ARBA" id="ARBA00023136"/>
    </source>
</evidence>
<dbReference type="GO" id="GO:0005886">
    <property type="term" value="C:plasma membrane"/>
    <property type="evidence" value="ECO:0007669"/>
    <property type="project" value="UniProtKB-SubCell"/>
</dbReference>
<keyword evidence="3 6" id="KW-0812">Transmembrane</keyword>
<dbReference type="PANTHER" id="PTHR30482">
    <property type="entry name" value="HIGH-AFFINITY BRANCHED-CHAIN AMINO ACID TRANSPORT SYSTEM PERMEASE"/>
    <property type="match status" value="1"/>
</dbReference>
<evidence type="ECO:0000256" key="2">
    <source>
        <dbReference type="ARBA" id="ARBA00022475"/>
    </source>
</evidence>
<keyword evidence="4 6" id="KW-1133">Transmembrane helix</keyword>
<dbReference type="Proteomes" id="UP000028607">
    <property type="component" value="Unassembled WGS sequence"/>
</dbReference>
<keyword evidence="2" id="KW-1003">Cell membrane</keyword>
<evidence type="ECO:0000256" key="1">
    <source>
        <dbReference type="ARBA" id="ARBA00004651"/>
    </source>
</evidence>
<feature type="transmembrane region" description="Helical" evidence="6">
    <location>
        <begin position="168"/>
        <end position="186"/>
    </location>
</feature>
<dbReference type="Pfam" id="PF02653">
    <property type="entry name" value="BPD_transp_2"/>
    <property type="match status" value="1"/>
</dbReference>
<keyword evidence="5 6" id="KW-0472">Membrane</keyword>
<protein>
    <submittedName>
        <fullName evidence="7">Branched-chain amino acid ABC transporter permease</fullName>
    </submittedName>
</protein>